<accession>A0A0B5KTB0</accession>
<dbReference type="KEGG" id="vg:26131654"/>
<evidence type="ECO:0000256" key="4">
    <source>
        <dbReference type="ARBA" id="ARBA00022664"/>
    </source>
</evidence>
<dbReference type="PROSITE" id="PS50526">
    <property type="entry name" value="RDRP_SSRNA_NEG_NONSEG"/>
    <property type="match status" value="1"/>
</dbReference>
<evidence type="ECO:0000256" key="1">
    <source>
        <dbReference type="ARBA" id="ARBA00004328"/>
    </source>
</evidence>
<comment type="subcellular location">
    <subcellularLocation>
        <location evidence="1">Virion</location>
    </subcellularLocation>
</comment>
<evidence type="ECO:0000256" key="5">
    <source>
        <dbReference type="ARBA" id="ARBA00022679"/>
    </source>
</evidence>
<evidence type="ECO:0000256" key="11">
    <source>
        <dbReference type="ARBA" id="ARBA00022953"/>
    </source>
</evidence>
<keyword evidence="7" id="KW-0548">Nucleotidyltransferase</keyword>
<keyword evidence="9" id="KW-0067">ATP-binding</keyword>
<evidence type="ECO:0000256" key="14">
    <source>
        <dbReference type="ARBA" id="ARBA00024494"/>
    </source>
</evidence>
<name>A0A0B5KTB0_9VIRU</name>
<gene>
    <name evidence="22" type="primary">L</name>
</gene>
<keyword evidence="4" id="KW-0507">mRNA processing</keyword>
<dbReference type="InterPro" id="IPR014023">
    <property type="entry name" value="Mononeg_RNA_pol_cat"/>
</dbReference>
<keyword evidence="8" id="KW-0547">Nucleotide-binding</keyword>
<keyword evidence="6" id="KW-0949">S-adenosyl-L-methionine</keyword>
<keyword evidence="10" id="KW-0946">Virion</keyword>
<evidence type="ECO:0000256" key="3">
    <source>
        <dbReference type="ARBA" id="ARBA00022484"/>
    </source>
</evidence>
<keyword evidence="3" id="KW-0696">RNA-directed RNA polymerase</keyword>
<comment type="catalytic activity">
    <reaction evidence="14">
        <text>a 5'-end triphospho-adenylyl-adenylyl-cytidylyl-adenosine in mRNA + GDP + H(+) = a 5'-end (5'-triphosphoguanosine)-adenylyl-adenylyl-cytidylyl-adenosine in mRNA + diphosphate</text>
        <dbReference type="Rhea" id="RHEA:65436"/>
        <dbReference type="Rhea" id="RHEA-COMP:16797"/>
        <dbReference type="Rhea" id="RHEA-COMP:16799"/>
        <dbReference type="ChEBI" id="CHEBI:15378"/>
        <dbReference type="ChEBI" id="CHEBI:33019"/>
        <dbReference type="ChEBI" id="CHEBI:58189"/>
        <dbReference type="ChEBI" id="CHEBI:156484"/>
        <dbReference type="ChEBI" id="CHEBI:156503"/>
        <dbReference type="EC" id="2.7.7.88"/>
    </reaction>
</comment>
<evidence type="ECO:0000256" key="19">
    <source>
        <dbReference type="ARBA" id="ARBA00047370"/>
    </source>
</evidence>
<dbReference type="Proteomes" id="UP000242589">
    <property type="component" value="Segment"/>
</dbReference>
<keyword evidence="12" id="KW-0506">mRNA capping</keyword>
<dbReference type="GO" id="GO:0004482">
    <property type="term" value="F:mRNA 5'-cap (guanine-N7-)-methyltransferase activity"/>
    <property type="evidence" value="ECO:0007669"/>
    <property type="project" value="InterPro"/>
</dbReference>
<organism evidence="22 23">
    <name type="scientific">Wuhan tick virus 2</name>
    <dbReference type="NCBI Taxonomy" id="1608138"/>
    <lineage>
        <taxon>Viruses</taxon>
        <taxon>Riboviria</taxon>
        <taxon>Orthornavirae</taxon>
        <taxon>Negarnaviricota</taxon>
        <taxon>Haploviricotina</taxon>
        <taxon>Monjiviricetes</taxon>
        <taxon>Jingchuvirales</taxon>
        <taxon>Chuviridae</taxon>
        <taxon>Mivirus</taxon>
        <taxon>Mivirus wuhanense</taxon>
    </lineage>
</organism>
<dbReference type="InterPro" id="IPR026890">
    <property type="entry name" value="Mononeg_mRNAcap"/>
</dbReference>
<dbReference type="GO" id="GO:0003968">
    <property type="term" value="F:RNA-directed RNA polymerase activity"/>
    <property type="evidence" value="ECO:0007669"/>
    <property type="project" value="UniProtKB-KW"/>
</dbReference>
<dbReference type="GO" id="GO:0044423">
    <property type="term" value="C:virion component"/>
    <property type="evidence" value="ECO:0007669"/>
    <property type="project" value="UniProtKB-KW"/>
</dbReference>
<dbReference type="GO" id="GO:0005524">
    <property type="term" value="F:ATP binding"/>
    <property type="evidence" value="ECO:0007669"/>
    <property type="project" value="UniProtKB-KW"/>
</dbReference>
<comment type="catalytic activity">
    <reaction evidence="15">
        <text>a 5'-end (5'-triphosphoguanosine)-(2'-O-methyladenylyl)-adenylyl-cytidylyl-adenosine in mRNA + S-adenosyl-L-methionine = a 5'-end (N(7)-methyl 5'-triphosphoguanosine)-(2'-O-methyladenylyl)-adenylyl-cytidylyl-adenosine in mRNA + S-adenosyl-L-homocysteine</text>
        <dbReference type="Rhea" id="RHEA:65440"/>
        <dbReference type="Rhea" id="RHEA-COMP:16798"/>
        <dbReference type="Rhea" id="RHEA-COMP:16801"/>
        <dbReference type="ChEBI" id="CHEBI:57856"/>
        <dbReference type="ChEBI" id="CHEBI:59789"/>
        <dbReference type="ChEBI" id="CHEBI:156482"/>
        <dbReference type="ChEBI" id="CHEBI:156483"/>
    </reaction>
</comment>
<evidence type="ECO:0000256" key="9">
    <source>
        <dbReference type="ARBA" id="ARBA00022840"/>
    </source>
</evidence>
<feature type="domain" description="RdRp catalytic" evidence="21">
    <location>
        <begin position="595"/>
        <end position="758"/>
    </location>
</feature>
<dbReference type="Pfam" id="PF14318">
    <property type="entry name" value="Mononeg_mRNAcap"/>
    <property type="match status" value="1"/>
</dbReference>
<evidence type="ECO:0000256" key="12">
    <source>
        <dbReference type="ARBA" id="ARBA00023042"/>
    </source>
</evidence>
<keyword evidence="11" id="KW-0693">Viral RNA replication</keyword>
<evidence type="ECO:0000256" key="18">
    <source>
        <dbReference type="ARBA" id="ARBA00047332"/>
    </source>
</evidence>
<sequence length="2189" mass="250570">MGVEPTMSQRQVSFAPHELIFDKKFDVALRLSQAEVVYGKLTSDNVDIDEKVLLRACRHAGISRDIKSWRVNYHAFPEIYLACISLPIASRADNHMMTVINVMSLVAECQIGWNFNCMKSSLQVSLSSYIQQMRDRVHSTNSIHKLVTVKKLLDDLVRKIPVVDGPRQREETQDDYIARVAKLSFFHSPQLGLSVAWSRRSCVIRTASGITLLPRSYILLIHNKMMDILSVLVYAALCPPHIYSLDLLSITEKFVFEWMTLAQQFQQKFFDISKVWEGICIGESLYQVEGEGNREFLRTINSGLYEKTGFLYEGSHLRQLCRSAPLAVKHELSCLSKIAGHPFVDMELTAETLRMKVTEDKFINIGKVERAKLYATESFIREYRKREGKWPPVQFQPGANPSLIAARDQNKDPKNITHHKQYGAIRIADYALVNLLPCMEFDWVENFVPFIKDRTVSFLRDEVLKVYFPEDDEDSEGKYRPDWSQTRALLLYLLWPNDVTDHKEYMKQFVAGEWDLICPYLVIRLVPKEKEHKIAARAFGAKTAQDRARSIIQELNVAKFLDKYSDEHVMTQGELDVARKLLGFRMLKHAYQGHTMLIIQVDASSWNSRFRHASVAPIAQKVLDSVYDVEIFSKTQTGFEMSFIYMPDIAQNRKWQGQLGGIEGLQQYTWVFVYIHQIKVCMEEHPYPFFILCKGDDLRIAVMVPPLVLERTSIDSLKKTILTSLSEQATLMGHVLKVEDSYASECYFAYSKNTFINDVEMPQTYRKIQKCHGANNAFMSTIDDYIGTVFSNAHSASKTSPSPISCYLVAIFWSVTHLLERKDYQVLTEVEMAALLQVPNLLGGFPIIFLHNFFVRAESDLLPPFLELCDFAKVRSPAIGQTMIRFLHQAIDDPRKSFAGLMADPYSLPLVKPQAVSTIIRQDVTRLLQHIVRNEKVKQLFVLSKSNFDQRFLTVLFSADIWNVKLLSSCFNCGPGAIVAELIRKFESGRSIYNLLLIKRGRKFANRTLSKCLKAEKDLCDYRFQILRRRLKNSVFLDDYDRSTCTWRRAQHIREVTWRHQIHGVSQPCVQHQIMVGDADEFDPTDYTGYHHFTTYYDPPAPELEAPLFSIGKFTPFIGAVTGSGLGKPEAKIPVENVFTPKVRTLMQLYQWGHVTTECQGSVVQSNFPEVVKQLLEAYTKASVHDIMPFVGGTVYGRTIQHHVRASNYRQSIVPNTLLNIYTRVKTNRHSHHFLSQSPDHYLVNFLQINCIITSYIAFGLWMGQPTTRSNTLWAVTTTCKDCMTPIHEPAMTLSETCLPTLDLGDNFILGKQAIEEIAKAVEEFRPDDYYVADEEGLAVQEAESCLIQSAMNRAWNRHILLREETQHVLSAAGQAAIEGFQGRHKTPEEDECYGLVSLSSFLTDLAFKIYWDITSRYVSDHLEGHHTSIANTPPSELPWTHVLHGLDEHQRFNQFQKLARKTLRMSYSSVYDNPSTFAPIFGQKCYEQYMNVWRGKPLIANVSVSSDPRVKQDIVSRIYATRMSVLDKVFLAGALHVPGVDRIKKAAFTGMLVSPNELVFGARELTQDRITMRLFPFLDEVSEEIQALEVQFTEVRPGGDELYIEEYICVPQFTKMCIIRYGIPEEDVQSILALWSEDALDYEEAYQTFISLIQDNLELTILRCNESTCLSKLRSAQRAYSQHPTVRLDVYDTVIPPLKPNSDFCKIRGFRTEQCFPHKIDSSSLQYELAKHPFSIMLNPRMMRRPLGAGNLSMSKLAYLLHQLGIKGLPTYSCIACLGDGYGGFCATFAALGDRTTTIVFNTKPSRVDSSPLCILAYEVARRTGVRIIDQLTEQEYFDLTKETTCKRLEDLTSHYTIICCDAEIPGQLEETVLQVQERLNNHQRLLLNVCTLFLRRAIQGSILIMKVYATQASVWFPCIGLLGPSCTALYVIRSKAATSDGELYLIAQANFKYDCRYGQRPVYPPRNVEVSLDHYLGRYIRQCNEDTERVTQLDLTPNYPKLVRALLPRLPIYGWSKLEEVTKVLLPERLHQCDTPNSQEWLNFVLDTMANFSLDCYHEMMSIFTNIESEYYNTLTHCLIVGCRFLTFRAFMTVALLFLRGGQPILTMRIIEQHFLAAMREFPPRLGLNRNRLTDYLSEQQTGTIRVFGVDFSPIPYWMQGLRWAMSAIPPALISDPPDRGDHEADE</sequence>
<comment type="catalytic activity">
    <reaction evidence="20">
        <text>GTP + H2O = GDP + phosphate + H(+)</text>
        <dbReference type="Rhea" id="RHEA:19669"/>
        <dbReference type="ChEBI" id="CHEBI:15377"/>
        <dbReference type="ChEBI" id="CHEBI:15378"/>
        <dbReference type="ChEBI" id="CHEBI:37565"/>
        <dbReference type="ChEBI" id="CHEBI:43474"/>
        <dbReference type="ChEBI" id="CHEBI:58189"/>
    </reaction>
</comment>
<dbReference type="GeneID" id="26131654"/>
<evidence type="ECO:0000256" key="10">
    <source>
        <dbReference type="ARBA" id="ARBA00022844"/>
    </source>
</evidence>
<evidence type="ECO:0000256" key="7">
    <source>
        <dbReference type="ARBA" id="ARBA00022695"/>
    </source>
</evidence>
<reference evidence="22 23" key="1">
    <citation type="journal article" date="2015" name="Elife">
        <title>Unprecedented genomic diversity of RNA viruses in arthropods reveals the ancestry of negative-sense RNA viruses.</title>
        <authorList>
            <person name="Li C.X."/>
            <person name="Shi M."/>
            <person name="Tian J.H."/>
            <person name="Lin X.D."/>
            <person name="Kang Y.J."/>
            <person name="Chen L.J."/>
            <person name="Qin X.C."/>
            <person name="Xu J."/>
            <person name="Holmes E.C."/>
            <person name="Zhang Y.Z."/>
        </authorList>
    </citation>
    <scope>NUCLEOTIDE SEQUENCE [LARGE SCALE GENOMIC DNA]</scope>
    <source>
        <strain evidence="22 23">X78-1</strain>
    </source>
</reference>
<comment type="catalytic activity">
    <reaction evidence="18">
        <text>a 5'-end (5'-triphosphoguanosine)-adenylyl-adenylyl-cytidylyl-adenosine in mRNA + S-adenosyl-L-methionine = a 5'-end (5'-triphosphoguanosine)-(2'-O-methyladenylyl)-adenylyl-cytidylyl-adenosine in mRNA + S-adenosyl-L-homocysteine + H(+)</text>
        <dbReference type="Rhea" id="RHEA:65380"/>
        <dbReference type="Rhea" id="RHEA-COMP:16797"/>
        <dbReference type="Rhea" id="RHEA-COMP:16801"/>
        <dbReference type="ChEBI" id="CHEBI:15378"/>
        <dbReference type="ChEBI" id="CHEBI:57856"/>
        <dbReference type="ChEBI" id="CHEBI:59789"/>
        <dbReference type="ChEBI" id="CHEBI:156482"/>
        <dbReference type="ChEBI" id="CHEBI:156484"/>
    </reaction>
</comment>
<evidence type="ECO:0000256" key="16">
    <source>
        <dbReference type="ARBA" id="ARBA00030436"/>
    </source>
</evidence>
<evidence type="ECO:0000313" key="23">
    <source>
        <dbReference type="Proteomes" id="UP000242589"/>
    </source>
</evidence>
<evidence type="ECO:0000259" key="21">
    <source>
        <dbReference type="PROSITE" id="PS50526"/>
    </source>
</evidence>
<evidence type="ECO:0000256" key="6">
    <source>
        <dbReference type="ARBA" id="ARBA00022691"/>
    </source>
</evidence>
<evidence type="ECO:0000256" key="2">
    <source>
        <dbReference type="ARBA" id="ARBA00012494"/>
    </source>
</evidence>
<evidence type="ECO:0000256" key="20">
    <source>
        <dbReference type="ARBA" id="ARBA00048548"/>
    </source>
</evidence>
<proteinExistence type="predicted"/>
<dbReference type="RefSeq" id="YP_009177722.1">
    <property type="nucleotide sequence ID" value="NC_028266.1"/>
</dbReference>
<dbReference type="EMBL" id="KM817611">
    <property type="protein sequence ID" value="AJG39077.1"/>
    <property type="molecule type" value="Viral_cRNA"/>
</dbReference>
<dbReference type="EC" id="2.7.7.48" evidence="2"/>
<evidence type="ECO:0000256" key="17">
    <source>
        <dbReference type="ARBA" id="ARBA00031012"/>
    </source>
</evidence>
<evidence type="ECO:0000256" key="8">
    <source>
        <dbReference type="ARBA" id="ARBA00022741"/>
    </source>
</evidence>
<evidence type="ECO:0000256" key="13">
    <source>
        <dbReference type="ARBA" id="ARBA00023268"/>
    </source>
</evidence>
<evidence type="ECO:0000313" key="22">
    <source>
        <dbReference type="EMBL" id="AJG39077.1"/>
    </source>
</evidence>
<keyword evidence="23" id="KW-1185">Reference proteome</keyword>
<keyword evidence="5" id="KW-0808">Transferase</keyword>
<evidence type="ECO:0000256" key="15">
    <source>
        <dbReference type="ARBA" id="ARBA00024499"/>
    </source>
</evidence>
<comment type="catalytic activity">
    <reaction evidence="19">
        <text>a 5'-end (5'-triphosphoguanosine)-adenylyl-adenylyl-cytidylyl-adenosine in mRNA + 2 S-adenosyl-L-methionine = a 5'-end (N(7)-methyl 5'-triphosphoguanosine)-(2'-O-methyladenylyl)-adenylyl-cytidylyl-adenosine in mRNA + 2 S-adenosyl-L-homocysteine + H(+)</text>
        <dbReference type="Rhea" id="RHEA:65376"/>
        <dbReference type="Rhea" id="RHEA-COMP:16797"/>
        <dbReference type="Rhea" id="RHEA-COMP:16798"/>
        <dbReference type="ChEBI" id="CHEBI:15378"/>
        <dbReference type="ChEBI" id="CHEBI:57856"/>
        <dbReference type="ChEBI" id="CHEBI:59789"/>
        <dbReference type="ChEBI" id="CHEBI:156483"/>
        <dbReference type="ChEBI" id="CHEBI:156484"/>
        <dbReference type="EC" id="2.1.1.375"/>
    </reaction>
</comment>
<protein>
    <recommendedName>
        <fullName evidence="2">RNA-directed RNA polymerase</fullName>
        <ecNumber evidence="2">2.7.7.48</ecNumber>
    </recommendedName>
    <alternativeName>
        <fullName evidence="17">Replicase</fullName>
    </alternativeName>
    <alternativeName>
        <fullName evidence="16">Transcriptase</fullName>
    </alternativeName>
</protein>
<keyword evidence="13" id="KW-0511">Multifunctional enzyme</keyword>
<dbReference type="Pfam" id="PF00946">
    <property type="entry name" value="Mononeg_RNA_pol"/>
    <property type="match status" value="1"/>
</dbReference>